<keyword evidence="1" id="KW-0677">Repeat</keyword>
<feature type="region of interest" description="Disordered" evidence="3">
    <location>
        <begin position="504"/>
        <end position="525"/>
    </location>
</feature>
<dbReference type="SMART" id="SM00322">
    <property type="entry name" value="KH"/>
    <property type="match status" value="5"/>
</dbReference>
<reference evidence="5" key="1">
    <citation type="submission" date="2015-07" db="EMBL/GenBank/DDBJ databases">
        <title>Transcriptome Assembly of Anthurium amnicola.</title>
        <authorList>
            <person name="Suzuki J."/>
        </authorList>
    </citation>
    <scope>NUCLEOTIDE SEQUENCE</scope>
</reference>
<name>A0A1D1XJL1_9ARAE</name>
<protein>
    <submittedName>
        <fullName evidence="5">KH domain-containing protein At4g18375</fullName>
    </submittedName>
</protein>
<feature type="domain" description="K Homology" evidence="4">
    <location>
        <begin position="53"/>
        <end position="155"/>
    </location>
</feature>
<feature type="compositionally biased region" description="Low complexity" evidence="3">
    <location>
        <begin position="22"/>
        <end position="36"/>
    </location>
</feature>
<feature type="domain" description="K Homology" evidence="4">
    <location>
        <begin position="620"/>
        <end position="690"/>
    </location>
</feature>
<dbReference type="PROSITE" id="PS50084">
    <property type="entry name" value="KH_TYPE_1"/>
    <property type="match status" value="5"/>
</dbReference>
<dbReference type="PANTHER" id="PTHR10288">
    <property type="entry name" value="KH DOMAIN CONTAINING RNA BINDING PROTEIN"/>
    <property type="match status" value="1"/>
</dbReference>
<feature type="domain" description="K Homology" evidence="4">
    <location>
        <begin position="402"/>
        <end position="477"/>
    </location>
</feature>
<dbReference type="CDD" id="cd22459">
    <property type="entry name" value="KH-I_PEPPER_rpt1_like"/>
    <property type="match status" value="1"/>
</dbReference>
<dbReference type="InterPro" id="IPR004087">
    <property type="entry name" value="KH_dom"/>
</dbReference>
<dbReference type="Pfam" id="PF00013">
    <property type="entry name" value="KH_1"/>
    <property type="match status" value="5"/>
</dbReference>
<evidence type="ECO:0000256" key="2">
    <source>
        <dbReference type="PROSITE-ProRule" id="PRU00117"/>
    </source>
</evidence>
<organism evidence="5">
    <name type="scientific">Anthurium amnicola</name>
    <dbReference type="NCBI Taxonomy" id="1678845"/>
    <lineage>
        <taxon>Eukaryota</taxon>
        <taxon>Viridiplantae</taxon>
        <taxon>Streptophyta</taxon>
        <taxon>Embryophyta</taxon>
        <taxon>Tracheophyta</taxon>
        <taxon>Spermatophyta</taxon>
        <taxon>Magnoliopsida</taxon>
        <taxon>Liliopsida</taxon>
        <taxon>Araceae</taxon>
        <taxon>Pothoideae</taxon>
        <taxon>Potheae</taxon>
        <taxon>Anthurium</taxon>
    </lineage>
</organism>
<feature type="domain" description="K Homology" evidence="4">
    <location>
        <begin position="166"/>
        <end position="241"/>
    </location>
</feature>
<dbReference type="AlphaFoldDB" id="A0A1D1XJL1"/>
<feature type="compositionally biased region" description="Polar residues" evidence="3">
    <location>
        <begin position="504"/>
        <end position="514"/>
    </location>
</feature>
<dbReference type="SUPFAM" id="SSF54791">
    <property type="entry name" value="Eukaryotic type KH-domain (KH-domain type I)"/>
    <property type="match status" value="5"/>
</dbReference>
<sequence>MEAPFVSPAAASTTPAKRTAESAAGVFGSSSAANGGPKRRPRDMLKPLVVPPGHAHLRLLCHVAHIGGVIGKSGAVVKQLEQETAAKIRVDDVVPDCDERVVHVVGPERPKRSVPVADPAQGGAEDAVDGGVEVEVSAAQEAALRVFERALGMAEEVDGLVAAGGGGVTCKLLAAMGQVGSLMGKGGKNIEKVRKDTGARIRVLTSENIPACASPSDEVVQITGDALAVKKALVAICDCLQNNPPSDKAQTINRTPLAVPNVLVPDVHTELSHRNSFPAPAPGSSFDYISRGRPAPIGVDRLSISDQKKKQEEVSFRLLCSNDKIGGVIGKGGTIVKALEIETGTSIDVGATVAESEERVITISALETLESRFSPAQNAVVRVFTRSFEVGIKKGLDSGLDKSVTARLLILPGQVGCLMGRGGTIISDMRKVTGTGIRILGGDQVPKCSAEGEELIQITGELSNVQDALFRVTGRLRDNALSAKVPNSAGTGVHLSNLPQISSYGRNAHSSSRSHPAMGVPRTFDPRASLAHSMDHLGLSGNVDRPPSPTAWTPQGSRWIPLQWEYESEEIHELAAWSLKQNVFEGVSGNPRLITDDGRGLSTLRGGVELGSGSKTAIVTNTTVELAVAEHLIRFVYGENSANLNRIRQISGAKVLVHDPIPGSREGTVIISGNPDQALAAQSLIQAFILGGRSSSDSHLQPV</sequence>
<evidence type="ECO:0000256" key="1">
    <source>
        <dbReference type="ARBA" id="ARBA00022737"/>
    </source>
</evidence>
<feature type="domain" description="K Homology" evidence="4">
    <location>
        <begin position="312"/>
        <end position="385"/>
    </location>
</feature>
<dbReference type="InterPro" id="IPR036612">
    <property type="entry name" value="KH_dom_type_1_sf"/>
</dbReference>
<dbReference type="InterPro" id="IPR004088">
    <property type="entry name" value="KH_dom_type_1"/>
</dbReference>
<feature type="region of interest" description="Disordered" evidence="3">
    <location>
        <begin position="1"/>
        <end position="45"/>
    </location>
</feature>
<dbReference type="EMBL" id="GDJX01025384">
    <property type="protein sequence ID" value="JAT42552.1"/>
    <property type="molecule type" value="Transcribed_RNA"/>
</dbReference>
<dbReference type="Gene3D" id="3.30.1370.10">
    <property type="entry name" value="K Homology domain, type 1"/>
    <property type="match status" value="5"/>
</dbReference>
<keyword evidence="2" id="KW-0694">RNA-binding</keyword>
<gene>
    <name evidence="5" type="primary">At4g18375_35</name>
    <name evidence="5" type="ORF">g.38750</name>
</gene>
<evidence type="ECO:0000259" key="4">
    <source>
        <dbReference type="SMART" id="SM00322"/>
    </source>
</evidence>
<evidence type="ECO:0000256" key="3">
    <source>
        <dbReference type="SAM" id="MobiDB-lite"/>
    </source>
</evidence>
<proteinExistence type="predicted"/>
<dbReference type="GO" id="GO:0003723">
    <property type="term" value="F:RNA binding"/>
    <property type="evidence" value="ECO:0007669"/>
    <property type="project" value="UniProtKB-UniRule"/>
</dbReference>
<dbReference type="CDD" id="cd22460">
    <property type="entry name" value="KH-I_PEPPER_rpt2_like"/>
    <property type="match status" value="2"/>
</dbReference>
<evidence type="ECO:0000313" key="5">
    <source>
        <dbReference type="EMBL" id="JAT42552.1"/>
    </source>
</evidence>
<accession>A0A1D1XJL1</accession>